<evidence type="ECO:0000313" key="2">
    <source>
        <dbReference type="EMBL" id="KAG2580081.1"/>
    </source>
</evidence>
<feature type="compositionally biased region" description="Polar residues" evidence="1">
    <location>
        <begin position="508"/>
        <end position="520"/>
    </location>
</feature>
<accession>A0A8T0R3C3</accession>
<feature type="compositionally biased region" description="Low complexity" evidence="1">
    <location>
        <begin position="521"/>
        <end position="537"/>
    </location>
</feature>
<feature type="region of interest" description="Disordered" evidence="1">
    <location>
        <begin position="629"/>
        <end position="685"/>
    </location>
</feature>
<reference evidence="2 3" key="1">
    <citation type="submission" date="2020-05" db="EMBL/GenBank/DDBJ databases">
        <title>WGS assembly of Panicum virgatum.</title>
        <authorList>
            <person name="Lovell J.T."/>
            <person name="Jenkins J."/>
            <person name="Shu S."/>
            <person name="Juenger T.E."/>
            <person name="Schmutz J."/>
        </authorList>
    </citation>
    <scope>NUCLEOTIDE SEQUENCE [LARGE SCALE GENOMIC DNA]</scope>
    <source>
        <strain evidence="3">cv. AP13</strain>
    </source>
</reference>
<sequence>MLSQGTPLRRSARNLPPTQTPTNGPGSKSGTQPRPRVRFADPLAASSSAAKRRRVVEEGAAPSGANPAVVKNRGDPSCASAGSRRRTNSGRRDDDGAAEDEAQRPCVYRIISYCKPSLVHDTLSSLSDAAKEIVKEVGMGGMLEVPKIMLIDRQFSFWLLTRVSPATLSLQLGNGVPISLDAESVELVLGVRSYGNEVPRATKKIDRNLEIQLARVLQLPEGTRHITTADLSLILERDMPLNPTEADKDMFRAAVALFCFTHLLSPHDRGAIIPREIMYCALYPQTLRFYNWAQFILEVIRDSAEKLHEDLHSEHKTLLLGGCLLYLQVYYLDRIDFGNNNVQSNGYPRIAHYSKEKIRQLIDLDKACDPNPAHISFGATQIARRNSPSDPRSNLASAKISSIRKEASQACRNHECNSREAGCNDATVLTRTIMDRIGEVDSRSRQAIKQAAEEIQRSNATNFVNLDRLIRQRFEALELRVSTTIQGLRQEIAGQLQAFMRCNAPSFGAQQEEGQTSRQGASTPTSKTTKAQAASSSRPPRPNKQTSGSTCRSGCQRHAYEEEGIQVDQQAHSDDPMPHIPDVIPESATQAQEGTLHPSSPPHQAAPAVIRRNYKGLACRNAKSWRCDVEPSDKVDPGSLATPNDATVVGSSISRPPKVEMSKSRNARFHERNRGESSGPLTAAHRTCPITSTTTTSINMLKPVTGRTKHMAKKRKKDEFHPQTSACRDHLMKDSGQTSAYPDENVQPKNASFASPCMPTPKCNRDIVIHDAPELLQVIEPKRIPYSKPPNKLGLERPSIRQHVLERFYQNVAACSQSELSSRIWVSFQSPTPISISGAKIAEHMISQGKHNVMPIDICAALVGMLQSHEMKMYSRSKHARWRHFLPPAWAIHILKCAGASDVHSLMSMFVSESVGYRIEQCRMIIAPVVVAGWWACYIWDMERKELHVLDPVLTSASDVEQNKHHIETINLLHEGLFSCLHSIFGKWNVSRYGWESKYYSSFHKPTTTEYSGYYAIYYAMVFNGKKICKSMFKDLQTRVKKELMYRLVTSPMNLEKLPSFMVQEIED</sequence>
<feature type="compositionally biased region" description="Basic and acidic residues" evidence="1">
    <location>
        <begin position="657"/>
        <end position="675"/>
    </location>
</feature>
<evidence type="ECO:0000256" key="1">
    <source>
        <dbReference type="SAM" id="MobiDB-lite"/>
    </source>
</evidence>
<feature type="region of interest" description="Disordered" evidence="1">
    <location>
        <begin position="733"/>
        <end position="757"/>
    </location>
</feature>
<feature type="compositionally biased region" description="Polar residues" evidence="1">
    <location>
        <begin position="16"/>
        <end position="32"/>
    </location>
</feature>
<evidence type="ECO:0000313" key="3">
    <source>
        <dbReference type="Proteomes" id="UP000823388"/>
    </source>
</evidence>
<feature type="region of interest" description="Disordered" evidence="1">
    <location>
        <begin position="1"/>
        <end position="100"/>
    </location>
</feature>
<gene>
    <name evidence="2" type="ORF">PVAP13_6NG254774</name>
</gene>
<dbReference type="PANTHER" id="PTHR34835:SF34">
    <property type="entry name" value="OS08G0555500 PROTEIN"/>
    <property type="match status" value="1"/>
</dbReference>
<feature type="compositionally biased region" description="Polar residues" evidence="1">
    <location>
        <begin position="543"/>
        <end position="553"/>
    </location>
</feature>
<feature type="compositionally biased region" description="Polar residues" evidence="1">
    <location>
        <begin position="641"/>
        <end position="654"/>
    </location>
</feature>
<protein>
    <recommendedName>
        <fullName evidence="4">Aminotransferase-like plant mobile domain-containing protein</fullName>
    </recommendedName>
</protein>
<organism evidence="2 3">
    <name type="scientific">Panicum virgatum</name>
    <name type="common">Blackwell switchgrass</name>
    <dbReference type="NCBI Taxonomy" id="38727"/>
    <lineage>
        <taxon>Eukaryota</taxon>
        <taxon>Viridiplantae</taxon>
        <taxon>Streptophyta</taxon>
        <taxon>Embryophyta</taxon>
        <taxon>Tracheophyta</taxon>
        <taxon>Spermatophyta</taxon>
        <taxon>Magnoliopsida</taxon>
        <taxon>Liliopsida</taxon>
        <taxon>Poales</taxon>
        <taxon>Poaceae</taxon>
        <taxon>PACMAD clade</taxon>
        <taxon>Panicoideae</taxon>
        <taxon>Panicodae</taxon>
        <taxon>Paniceae</taxon>
        <taxon>Panicinae</taxon>
        <taxon>Panicum</taxon>
        <taxon>Panicum sect. Hiantes</taxon>
    </lineage>
</organism>
<proteinExistence type="predicted"/>
<name>A0A8T0R3C3_PANVG</name>
<comment type="caution">
    <text evidence="2">The sequence shown here is derived from an EMBL/GenBank/DDBJ whole genome shotgun (WGS) entry which is preliminary data.</text>
</comment>
<dbReference type="AlphaFoldDB" id="A0A8T0R3C3"/>
<feature type="region of interest" description="Disordered" evidence="1">
    <location>
        <begin position="508"/>
        <end position="554"/>
    </location>
</feature>
<dbReference type="Proteomes" id="UP000823388">
    <property type="component" value="Chromosome 6N"/>
</dbReference>
<evidence type="ECO:0008006" key="4">
    <source>
        <dbReference type="Google" id="ProtNLM"/>
    </source>
</evidence>
<dbReference type="EMBL" id="CM029048">
    <property type="protein sequence ID" value="KAG2580081.1"/>
    <property type="molecule type" value="Genomic_DNA"/>
</dbReference>
<dbReference type="PANTHER" id="PTHR34835">
    <property type="entry name" value="OS07G0283600 PROTEIN-RELATED"/>
    <property type="match status" value="1"/>
</dbReference>
<keyword evidence="3" id="KW-1185">Reference proteome</keyword>